<dbReference type="PROSITE" id="PS51819">
    <property type="entry name" value="VOC"/>
    <property type="match status" value="1"/>
</dbReference>
<dbReference type="InterPro" id="IPR037523">
    <property type="entry name" value="VOC_core"/>
</dbReference>
<proteinExistence type="predicted"/>
<dbReference type="InterPro" id="IPR052164">
    <property type="entry name" value="Anthracycline_SecMetBiosynth"/>
</dbReference>
<dbReference type="Proteomes" id="UP000193409">
    <property type="component" value="Unassembled WGS sequence"/>
</dbReference>
<dbReference type="AlphaFoldDB" id="A0A1Y5SVL6"/>
<accession>A0A1Y5SVL6</accession>
<dbReference type="InterPro" id="IPR029068">
    <property type="entry name" value="Glyas_Bleomycin-R_OHBP_Dase"/>
</dbReference>
<dbReference type="RefSeq" id="WP_176244137.1">
    <property type="nucleotide sequence ID" value="NZ_FWFQ01000018.1"/>
</dbReference>
<evidence type="ECO:0000313" key="3">
    <source>
        <dbReference type="Proteomes" id="UP000193409"/>
    </source>
</evidence>
<dbReference type="PANTHER" id="PTHR33993">
    <property type="entry name" value="GLYOXALASE-RELATED"/>
    <property type="match status" value="1"/>
</dbReference>
<dbReference type="InterPro" id="IPR004360">
    <property type="entry name" value="Glyas_Fos-R_dOase_dom"/>
</dbReference>
<protein>
    <submittedName>
        <fullName evidence="2">27 kDa antigen Cfp30B</fullName>
    </submittedName>
</protein>
<reference evidence="2 3" key="1">
    <citation type="submission" date="2017-03" db="EMBL/GenBank/DDBJ databases">
        <authorList>
            <person name="Afonso C.L."/>
            <person name="Miller P.J."/>
            <person name="Scott M.A."/>
            <person name="Spackman E."/>
            <person name="Goraichik I."/>
            <person name="Dimitrov K.M."/>
            <person name="Suarez D.L."/>
            <person name="Swayne D.E."/>
        </authorList>
    </citation>
    <scope>NUCLEOTIDE SEQUENCE [LARGE SCALE GENOMIC DNA]</scope>
    <source>
        <strain evidence="2 3">CECT 7680</strain>
    </source>
</reference>
<dbReference type="EMBL" id="FWFQ01000018">
    <property type="protein sequence ID" value="SLN49378.1"/>
    <property type="molecule type" value="Genomic_DNA"/>
</dbReference>
<keyword evidence="3" id="KW-1185">Reference proteome</keyword>
<dbReference type="Pfam" id="PF00903">
    <property type="entry name" value="Glyoxalase"/>
    <property type="match status" value="1"/>
</dbReference>
<feature type="domain" description="VOC" evidence="1">
    <location>
        <begin position="10"/>
        <end position="130"/>
    </location>
</feature>
<organism evidence="2 3">
    <name type="scientific">Pseudoruegeria aquimaris</name>
    <dbReference type="NCBI Taxonomy" id="393663"/>
    <lineage>
        <taxon>Bacteria</taxon>
        <taxon>Pseudomonadati</taxon>
        <taxon>Pseudomonadota</taxon>
        <taxon>Alphaproteobacteria</taxon>
        <taxon>Rhodobacterales</taxon>
        <taxon>Roseobacteraceae</taxon>
        <taxon>Pseudoruegeria</taxon>
    </lineage>
</organism>
<gene>
    <name evidence="2" type="ORF">PSA7680_02541</name>
</gene>
<dbReference type="SUPFAM" id="SSF54593">
    <property type="entry name" value="Glyoxalase/Bleomycin resistance protein/Dihydroxybiphenyl dioxygenase"/>
    <property type="match status" value="1"/>
</dbReference>
<sequence length="131" mass="14042">MAGKEEAHGRIWWSELMTRDVPAALRYYETVCGWQISEMPMQDPAMGTYYMGSRGGQPVAGIMDMGPLAGMEEVPPHWFTYVAVADLDAALASTRQQGGEVLREAFEVPGVGRIGIVTDPGGAALGLITPA</sequence>
<dbReference type="Gene3D" id="3.10.180.10">
    <property type="entry name" value="2,3-Dihydroxybiphenyl 1,2-Dioxygenase, domain 1"/>
    <property type="match status" value="1"/>
</dbReference>
<dbReference type="CDD" id="cd07247">
    <property type="entry name" value="SgaA_N_like"/>
    <property type="match status" value="1"/>
</dbReference>
<evidence type="ECO:0000259" key="1">
    <source>
        <dbReference type="PROSITE" id="PS51819"/>
    </source>
</evidence>
<dbReference type="PANTHER" id="PTHR33993:SF14">
    <property type="entry name" value="GB|AAF24581.1"/>
    <property type="match status" value="1"/>
</dbReference>
<name>A0A1Y5SVL6_9RHOB</name>
<evidence type="ECO:0000313" key="2">
    <source>
        <dbReference type="EMBL" id="SLN49378.1"/>
    </source>
</evidence>